<evidence type="ECO:0000313" key="5">
    <source>
        <dbReference type="Proteomes" id="UP000603434"/>
    </source>
</evidence>
<gene>
    <name evidence="4" type="ORF">H8E23_10985</name>
</gene>
<dbReference type="PANTHER" id="PTHR48108">
    <property type="entry name" value="CBS DOMAIN-CONTAINING PROTEIN CBSX2, CHLOROPLASTIC"/>
    <property type="match status" value="1"/>
</dbReference>
<comment type="caution">
    <text evidence="4">The sequence shown here is derived from an EMBL/GenBank/DDBJ whole genome shotgun (WGS) entry which is preliminary data.</text>
</comment>
<feature type="domain" description="CBS" evidence="3">
    <location>
        <begin position="124"/>
        <end position="181"/>
    </location>
</feature>
<feature type="domain" description="CBS" evidence="3">
    <location>
        <begin position="10"/>
        <end position="77"/>
    </location>
</feature>
<accession>A0A8J6TJ60</accession>
<dbReference type="Gene3D" id="3.10.580.10">
    <property type="entry name" value="CBS-domain"/>
    <property type="match status" value="1"/>
</dbReference>
<dbReference type="CDD" id="cd02205">
    <property type="entry name" value="CBS_pair_SF"/>
    <property type="match status" value="1"/>
</dbReference>
<dbReference type="PROSITE" id="PS51371">
    <property type="entry name" value="CBS"/>
    <property type="match status" value="2"/>
</dbReference>
<dbReference type="InterPro" id="IPR046342">
    <property type="entry name" value="CBS_dom_sf"/>
</dbReference>
<proteinExistence type="predicted"/>
<keyword evidence="2" id="KW-0129">CBS domain</keyword>
<dbReference type="InterPro" id="IPR000644">
    <property type="entry name" value="CBS_dom"/>
</dbReference>
<protein>
    <submittedName>
        <fullName evidence="4">CBS domain-containing protein</fullName>
    </submittedName>
</protein>
<evidence type="ECO:0000259" key="3">
    <source>
        <dbReference type="PROSITE" id="PS51371"/>
    </source>
</evidence>
<sequence>MKMKIVKDVMVPLSEYATASTEATLYEAVLALEKAQAEFDQTRYRHRAILIFDENNKIVGKISQIDILRALEPKYDEIIEKGLFARFGLSPMYQKSLIEQYKLWNKPLNDICRKAAQLKVKTFMTTPTEGEFVDENASLDEAVNQLIIGKHQSLLVTRDKAIVGILRLTDVFVEIARNIKECKL</sequence>
<organism evidence="4 5">
    <name type="scientific">Candidatus Desulfatibia profunda</name>
    <dbReference type="NCBI Taxonomy" id="2841695"/>
    <lineage>
        <taxon>Bacteria</taxon>
        <taxon>Pseudomonadati</taxon>
        <taxon>Thermodesulfobacteriota</taxon>
        <taxon>Desulfobacteria</taxon>
        <taxon>Desulfobacterales</taxon>
        <taxon>Desulfobacterales incertae sedis</taxon>
        <taxon>Candidatus Desulfatibia</taxon>
    </lineage>
</organism>
<dbReference type="Pfam" id="PF00571">
    <property type="entry name" value="CBS"/>
    <property type="match status" value="2"/>
</dbReference>
<keyword evidence="1" id="KW-0677">Repeat</keyword>
<dbReference type="SUPFAM" id="SSF54631">
    <property type="entry name" value="CBS-domain pair"/>
    <property type="match status" value="1"/>
</dbReference>
<evidence type="ECO:0000313" key="4">
    <source>
        <dbReference type="EMBL" id="MBC8361912.1"/>
    </source>
</evidence>
<dbReference type="PANTHER" id="PTHR48108:SF26">
    <property type="entry name" value="CBS DOMAIN-CONTAINING PROTEIN DDB_G0289609"/>
    <property type="match status" value="1"/>
</dbReference>
<dbReference type="AlphaFoldDB" id="A0A8J6TJ60"/>
<dbReference type="Proteomes" id="UP000603434">
    <property type="component" value="Unassembled WGS sequence"/>
</dbReference>
<dbReference type="InterPro" id="IPR051462">
    <property type="entry name" value="CBS_domain-containing"/>
</dbReference>
<evidence type="ECO:0000256" key="1">
    <source>
        <dbReference type="ARBA" id="ARBA00022737"/>
    </source>
</evidence>
<evidence type="ECO:0000256" key="2">
    <source>
        <dbReference type="PROSITE-ProRule" id="PRU00703"/>
    </source>
</evidence>
<reference evidence="4 5" key="1">
    <citation type="submission" date="2020-08" db="EMBL/GenBank/DDBJ databases">
        <title>Bridging the membrane lipid divide: bacteria of the FCB group superphylum have the potential to synthesize archaeal ether lipids.</title>
        <authorList>
            <person name="Villanueva L."/>
            <person name="Von Meijenfeldt F.A.B."/>
            <person name="Westbye A.B."/>
            <person name="Yadav S."/>
            <person name="Hopmans E.C."/>
            <person name="Dutilh B.E."/>
            <person name="Sinninghe Damste J.S."/>
        </authorList>
    </citation>
    <scope>NUCLEOTIDE SEQUENCE [LARGE SCALE GENOMIC DNA]</scope>
    <source>
        <strain evidence="4">NIOZ-UU30</strain>
    </source>
</reference>
<dbReference type="EMBL" id="JACNJH010000159">
    <property type="protein sequence ID" value="MBC8361912.1"/>
    <property type="molecule type" value="Genomic_DNA"/>
</dbReference>
<name>A0A8J6TJ60_9BACT</name>